<dbReference type="Proteomes" id="UP000823989">
    <property type="component" value="Unassembled WGS sequence"/>
</dbReference>
<protein>
    <submittedName>
        <fullName evidence="1">Uncharacterized protein</fullName>
    </submittedName>
</protein>
<reference evidence="1" key="2">
    <citation type="submission" date="2021-04" db="EMBL/GenBank/DDBJ databases">
        <authorList>
            <person name="Gilroy R."/>
        </authorList>
    </citation>
    <scope>NUCLEOTIDE SEQUENCE</scope>
    <source>
        <strain evidence="1">ChiHjej13B12-752</strain>
    </source>
</reference>
<gene>
    <name evidence="1" type="ORF">H9891_04865</name>
</gene>
<evidence type="ECO:0000313" key="2">
    <source>
        <dbReference type="Proteomes" id="UP000823989"/>
    </source>
</evidence>
<dbReference type="EMBL" id="DXHR01000018">
    <property type="protein sequence ID" value="HIW12474.1"/>
    <property type="molecule type" value="Genomic_DNA"/>
</dbReference>
<accession>A0A9D1QH75</accession>
<dbReference type="AlphaFoldDB" id="A0A9D1QH75"/>
<name>A0A9D1QH75_9STAP</name>
<organism evidence="1 2">
    <name type="scientific">Candidatus Salinicoccus stercoripullorum</name>
    <dbReference type="NCBI Taxonomy" id="2838756"/>
    <lineage>
        <taxon>Bacteria</taxon>
        <taxon>Bacillati</taxon>
        <taxon>Bacillota</taxon>
        <taxon>Bacilli</taxon>
        <taxon>Bacillales</taxon>
        <taxon>Staphylococcaceae</taxon>
        <taxon>Salinicoccus</taxon>
    </lineage>
</organism>
<reference evidence="1" key="1">
    <citation type="journal article" date="2021" name="PeerJ">
        <title>Extensive microbial diversity within the chicken gut microbiome revealed by metagenomics and culture.</title>
        <authorList>
            <person name="Gilroy R."/>
            <person name="Ravi A."/>
            <person name="Getino M."/>
            <person name="Pursley I."/>
            <person name="Horton D.L."/>
            <person name="Alikhan N.F."/>
            <person name="Baker D."/>
            <person name="Gharbi K."/>
            <person name="Hall N."/>
            <person name="Watson M."/>
            <person name="Adriaenssens E.M."/>
            <person name="Foster-Nyarko E."/>
            <person name="Jarju S."/>
            <person name="Secka A."/>
            <person name="Antonio M."/>
            <person name="Oren A."/>
            <person name="Chaudhuri R.R."/>
            <person name="La Ragione R."/>
            <person name="Hildebrand F."/>
            <person name="Pallen M.J."/>
        </authorList>
    </citation>
    <scope>NUCLEOTIDE SEQUENCE</scope>
    <source>
        <strain evidence="1">ChiHjej13B12-752</strain>
    </source>
</reference>
<evidence type="ECO:0000313" key="1">
    <source>
        <dbReference type="EMBL" id="HIW12474.1"/>
    </source>
</evidence>
<comment type="caution">
    <text evidence="1">The sequence shown here is derived from an EMBL/GenBank/DDBJ whole genome shotgun (WGS) entry which is preliminary data.</text>
</comment>
<proteinExistence type="predicted"/>
<sequence>MKLKVKVRDTELMMDKITADPDSTVGALIRALVEKNLVNINFTGGLKVQGLEDEDPVSLPLHRLFETGGRAEIYNRDMTVTLTRRRTENDNPAGSKLLDYSKFMETVDKFHGLARTKTVRAGTLFYVQQQHRQYFVRVDDAGLEFFHFRNQYDEAFRETGRQPFLAVELKTREALSAGELNWIRSVTFPSKEKKNPVIHAGRGRLSQEVIDGINVLIHRIIVIIGRFRTHGEALDAETPHIPAYVQVGEECSVGYITKEQLEKVKK</sequence>